<dbReference type="AlphaFoldDB" id="A0A0A1VXT8"/>
<reference evidence="3" key="1">
    <citation type="journal article" date="2015" name="Genome">
        <title>Whole Genome Sequence of the Non-Microcystin-Producing Microcystis aeruginosa Strain NIES-44.</title>
        <authorList>
            <person name="Okano K."/>
            <person name="Miyata N."/>
            <person name="Ozaki Y."/>
        </authorList>
    </citation>
    <scope>NUCLEOTIDE SEQUENCE [LARGE SCALE GENOMIC DNA]</scope>
    <source>
        <strain evidence="3">NIES-44</strain>
    </source>
</reference>
<dbReference type="Proteomes" id="UP000030321">
    <property type="component" value="Unassembled WGS sequence"/>
</dbReference>
<dbReference type="InterPro" id="IPR057098">
    <property type="entry name" value="MavL"/>
</dbReference>
<gene>
    <name evidence="2" type="ORF">N44_03135</name>
</gene>
<organism evidence="2 3">
    <name type="scientific">Microcystis aeruginosa NIES-44</name>
    <dbReference type="NCBI Taxonomy" id="449439"/>
    <lineage>
        <taxon>Bacteria</taxon>
        <taxon>Bacillati</taxon>
        <taxon>Cyanobacteriota</taxon>
        <taxon>Cyanophyceae</taxon>
        <taxon>Oscillatoriophycideae</taxon>
        <taxon>Chroococcales</taxon>
        <taxon>Microcystaceae</taxon>
        <taxon>Microcystis</taxon>
    </lineage>
</organism>
<accession>A0A0A1VXT8</accession>
<dbReference type="Pfam" id="PF24754">
    <property type="entry name" value="MavL"/>
    <property type="match status" value="1"/>
</dbReference>
<evidence type="ECO:0000313" key="3">
    <source>
        <dbReference type="Proteomes" id="UP000030321"/>
    </source>
</evidence>
<evidence type="ECO:0000313" key="2">
    <source>
        <dbReference type="EMBL" id="GAL94555.1"/>
    </source>
</evidence>
<evidence type="ECO:0000259" key="1">
    <source>
        <dbReference type="Pfam" id="PF24754"/>
    </source>
</evidence>
<sequence>MGVIYGRLLAIAPKWSVIQKVDPYRYPGECYRESFRIIFSSAKEATLMTIHTSGDAIAPKYSIIIPGETVARASDYLERLRASRTQPGDCLRERLQDSNLQALTELELLGKLLDTKRPQIFAEMAVSGDGSDWNLTELGLLGDISIAVPVTVFDDGNHRSPTPHAPPFSAMLVFTPGALLCNGWGNTPADWSEATAADGRLSTEGYYNLYRRRLLPVFRYINCRAAKPRSAFVTVPGLGCGQFAGLFRGQLGAHLQMALQRLLTEHGTSLPNLKAVYFDPYSECENARVEIEGISFIVRPLRLPGNEEKSQLCHPVAYAERGDDFSGCALYSLVAWDHVSWPGNDFFGGSRATDDGVKAAATNSMSALTGVEGQYDPGQGKYQPPQPYRNWEAVVEDGKRTRRLRLWNPLTVWQL</sequence>
<protein>
    <recommendedName>
        <fullName evidence="1">Macrodomain effector MavL domain-containing protein</fullName>
    </recommendedName>
</protein>
<proteinExistence type="predicted"/>
<dbReference type="EMBL" id="BBPA01000058">
    <property type="protein sequence ID" value="GAL94555.1"/>
    <property type="molecule type" value="Genomic_DNA"/>
</dbReference>
<comment type="caution">
    <text evidence="2">The sequence shown here is derived from an EMBL/GenBank/DDBJ whole genome shotgun (WGS) entry which is preliminary data.</text>
</comment>
<name>A0A0A1VXT8_MICAE</name>
<feature type="domain" description="Macrodomain effector MavL" evidence="1">
    <location>
        <begin position="61"/>
        <end position="388"/>
    </location>
</feature>